<evidence type="ECO:0000313" key="3">
    <source>
        <dbReference type="Proteomes" id="UP000324974"/>
    </source>
</evidence>
<dbReference type="KEGG" id="lrs:PX52LOC_04518"/>
<proteinExistence type="predicted"/>
<name>A0A5C1AKW9_9BACT</name>
<organism evidence="2 3">
    <name type="scientific">Limnoglobus roseus</name>
    <dbReference type="NCBI Taxonomy" id="2598579"/>
    <lineage>
        <taxon>Bacteria</taxon>
        <taxon>Pseudomonadati</taxon>
        <taxon>Planctomycetota</taxon>
        <taxon>Planctomycetia</taxon>
        <taxon>Gemmatales</taxon>
        <taxon>Gemmataceae</taxon>
        <taxon>Limnoglobus</taxon>
    </lineage>
</organism>
<dbReference type="RefSeq" id="WP_149112124.1">
    <property type="nucleotide sequence ID" value="NZ_CP042425.1"/>
</dbReference>
<dbReference type="Proteomes" id="UP000324974">
    <property type="component" value="Chromosome"/>
</dbReference>
<evidence type="ECO:0000256" key="1">
    <source>
        <dbReference type="SAM" id="SignalP"/>
    </source>
</evidence>
<accession>A0A5C1AKW9</accession>
<keyword evidence="3" id="KW-1185">Reference proteome</keyword>
<feature type="signal peptide" evidence="1">
    <location>
        <begin position="1"/>
        <end position="29"/>
    </location>
</feature>
<gene>
    <name evidence="2" type="ORF">PX52LOC_04518</name>
</gene>
<reference evidence="3" key="1">
    <citation type="submission" date="2019-08" db="EMBL/GenBank/DDBJ databases">
        <title>Limnoglobus roseus gen. nov., sp. nov., a novel freshwater planctomycete with a giant genome from the family Gemmataceae.</title>
        <authorList>
            <person name="Kulichevskaya I.S."/>
            <person name="Naumoff D.G."/>
            <person name="Miroshnikov K."/>
            <person name="Ivanova A."/>
            <person name="Philippov D.A."/>
            <person name="Hakobyan A."/>
            <person name="Rijpstra I.C."/>
            <person name="Sinninghe Damste J.S."/>
            <person name="Liesack W."/>
            <person name="Dedysh S.N."/>
        </authorList>
    </citation>
    <scope>NUCLEOTIDE SEQUENCE [LARGE SCALE GENOMIC DNA]</scope>
    <source>
        <strain evidence="3">PX52</strain>
    </source>
</reference>
<dbReference type="EMBL" id="CP042425">
    <property type="protein sequence ID" value="QEL17528.1"/>
    <property type="molecule type" value="Genomic_DNA"/>
</dbReference>
<keyword evidence="1" id="KW-0732">Signal</keyword>
<feature type="chain" id="PRO_5022733514" evidence="1">
    <location>
        <begin position="30"/>
        <end position="178"/>
    </location>
</feature>
<dbReference type="AlphaFoldDB" id="A0A5C1AKW9"/>
<sequence length="178" mass="19339">MLRIRLMVSGCAVVTSLIVAGLVRDRAFAAPAPADKKPTVDEVATAWLPDIKGATVDKYGGLLHNDGQKGVAARTFDVRGASFEDVWNFYAAKCEEEQKYAADKFPQLYMGRHKGRPSTAVQDREIGLDPVTKKRGDHLASFTFRDPTVVLTVTITPGRDGSDRIVGVMTVVLASAFK</sequence>
<evidence type="ECO:0000313" key="2">
    <source>
        <dbReference type="EMBL" id="QEL17528.1"/>
    </source>
</evidence>
<protein>
    <submittedName>
        <fullName evidence="2">RNA polymerase sigma factor</fullName>
    </submittedName>
</protein>